<dbReference type="EMBL" id="BAEN01000068">
    <property type="protein sequence ID" value="GAC16196.1"/>
    <property type="molecule type" value="Genomic_DNA"/>
</dbReference>
<reference evidence="1 2" key="1">
    <citation type="journal article" date="2017" name="Antonie Van Leeuwenhoek">
        <title>Rhizobium rhizosphaerae sp. nov., a novel species isolated from rice rhizosphere.</title>
        <authorList>
            <person name="Zhao J.J."/>
            <person name="Zhang J."/>
            <person name="Zhang R.J."/>
            <person name="Zhang C.W."/>
            <person name="Yin H.Q."/>
            <person name="Zhang X.X."/>
        </authorList>
    </citation>
    <scope>NUCLEOTIDE SEQUENCE [LARGE SCALE GENOMIC DNA]</scope>
    <source>
        <strain evidence="1 2">E3</strain>
    </source>
</reference>
<sequence>MIDLPDRPNNQTLVTQTRRLLCSLSHAFAPHIKKLDLDSSM</sequence>
<proteinExistence type="predicted"/>
<dbReference type="AlphaFoldDB" id="K6XX17"/>
<organism evidence="1 2">
    <name type="scientific">Aliiglaciecola lipolytica E3</name>
    <dbReference type="NCBI Taxonomy" id="1127673"/>
    <lineage>
        <taxon>Bacteria</taxon>
        <taxon>Pseudomonadati</taxon>
        <taxon>Pseudomonadota</taxon>
        <taxon>Gammaproteobacteria</taxon>
        <taxon>Alteromonadales</taxon>
        <taxon>Alteromonadaceae</taxon>
        <taxon>Aliiglaciecola</taxon>
    </lineage>
</organism>
<evidence type="ECO:0000313" key="2">
    <source>
        <dbReference type="Proteomes" id="UP000006334"/>
    </source>
</evidence>
<gene>
    <name evidence="1" type="ORF">GLIP_3585</name>
</gene>
<evidence type="ECO:0000313" key="1">
    <source>
        <dbReference type="EMBL" id="GAC16196.1"/>
    </source>
</evidence>
<keyword evidence="2" id="KW-1185">Reference proteome</keyword>
<accession>K6XX17</accession>
<name>K6XX17_9ALTE</name>
<protein>
    <submittedName>
        <fullName evidence="1">Uncharacterized protein</fullName>
    </submittedName>
</protein>
<dbReference type="Proteomes" id="UP000006334">
    <property type="component" value="Unassembled WGS sequence"/>
</dbReference>
<comment type="caution">
    <text evidence="1">The sequence shown here is derived from an EMBL/GenBank/DDBJ whole genome shotgun (WGS) entry which is preliminary data.</text>
</comment>